<reference evidence="2" key="1">
    <citation type="submission" date="2020-07" db="EMBL/GenBank/DDBJ databases">
        <title>Multicomponent nature underlies the extraordinary mechanical properties of spider dragline silk.</title>
        <authorList>
            <person name="Kono N."/>
            <person name="Nakamura H."/>
            <person name="Mori M."/>
            <person name="Yoshida Y."/>
            <person name="Ohtoshi R."/>
            <person name="Malay A.D."/>
            <person name="Moran D.A.P."/>
            <person name="Tomita M."/>
            <person name="Numata K."/>
            <person name="Arakawa K."/>
        </authorList>
    </citation>
    <scope>NUCLEOTIDE SEQUENCE</scope>
</reference>
<feature type="domain" description="Mutator-like transposase" evidence="1">
    <location>
        <begin position="31"/>
        <end position="142"/>
    </location>
</feature>
<comment type="caution">
    <text evidence="2">The sequence shown here is derived from an EMBL/GenBank/DDBJ whole genome shotgun (WGS) entry which is preliminary data.</text>
</comment>
<protein>
    <recommendedName>
        <fullName evidence="1">Mutator-like transposase domain-containing protein</fullName>
    </recommendedName>
</protein>
<sequence>MQLLEIFNKEEFKVCFYLVESFYCNTRRLSREKSLNDVRSQVKGAYQSRCVITDIDVTWLARGHSSQPGVGCLIDILTGFVMVFQIMSTRCIENENSKPYLSENSAEFHAWYDGCISSCAINHVGSSCTMEQEVALKLWQISEGKVFEVKLLC</sequence>
<keyword evidence="3" id="KW-1185">Reference proteome</keyword>
<dbReference type="InterPro" id="IPR049012">
    <property type="entry name" value="Mutator_transp_dom"/>
</dbReference>
<name>A0A8X6J5J6_TRICU</name>
<dbReference type="AlphaFoldDB" id="A0A8X6J5J6"/>
<accession>A0A8X6J5J6</accession>
<gene>
    <name evidence="2" type="primary">AVEN_167517_1</name>
    <name evidence="2" type="ORF">TNCT_531741</name>
</gene>
<proteinExistence type="predicted"/>
<evidence type="ECO:0000313" key="3">
    <source>
        <dbReference type="Proteomes" id="UP000887116"/>
    </source>
</evidence>
<dbReference type="OrthoDB" id="6430905at2759"/>
<dbReference type="Pfam" id="PF20700">
    <property type="entry name" value="Mutator"/>
    <property type="match status" value="1"/>
</dbReference>
<organism evidence="2 3">
    <name type="scientific">Trichonephila clavata</name>
    <name type="common">Joro spider</name>
    <name type="synonym">Nephila clavata</name>
    <dbReference type="NCBI Taxonomy" id="2740835"/>
    <lineage>
        <taxon>Eukaryota</taxon>
        <taxon>Metazoa</taxon>
        <taxon>Ecdysozoa</taxon>
        <taxon>Arthropoda</taxon>
        <taxon>Chelicerata</taxon>
        <taxon>Arachnida</taxon>
        <taxon>Araneae</taxon>
        <taxon>Araneomorphae</taxon>
        <taxon>Entelegynae</taxon>
        <taxon>Araneoidea</taxon>
        <taxon>Nephilidae</taxon>
        <taxon>Trichonephila</taxon>
    </lineage>
</organism>
<evidence type="ECO:0000259" key="1">
    <source>
        <dbReference type="Pfam" id="PF20700"/>
    </source>
</evidence>
<dbReference type="Proteomes" id="UP000887116">
    <property type="component" value="Unassembled WGS sequence"/>
</dbReference>
<evidence type="ECO:0000313" key="2">
    <source>
        <dbReference type="EMBL" id="GFR21090.1"/>
    </source>
</evidence>
<dbReference type="EMBL" id="BMAO01027976">
    <property type="protein sequence ID" value="GFR21090.1"/>
    <property type="molecule type" value="Genomic_DNA"/>
</dbReference>